<gene>
    <name evidence="1" type="ORF">T11_5816</name>
</gene>
<organism evidence="1 2">
    <name type="scientific">Trichinella zimbabwensis</name>
    <dbReference type="NCBI Taxonomy" id="268475"/>
    <lineage>
        <taxon>Eukaryota</taxon>
        <taxon>Metazoa</taxon>
        <taxon>Ecdysozoa</taxon>
        <taxon>Nematoda</taxon>
        <taxon>Enoplea</taxon>
        <taxon>Dorylaimia</taxon>
        <taxon>Trichinellida</taxon>
        <taxon>Trichinellidae</taxon>
        <taxon>Trichinella</taxon>
    </lineage>
</organism>
<dbReference type="AlphaFoldDB" id="A0A0V1H4T2"/>
<sequence>MYTFPSFPNFSTLPSKISPGNGPMFISGCGGMGRRLLAAKLILLMPARRQKSDVREKAMRNVERTILDKIQLHSSHNKSGQHLEKCIEIQLKIMLIFKKNSSIEFSKL</sequence>
<comment type="caution">
    <text evidence="1">The sequence shown here is derived from an EMBL/GenBank/DDBJ whole genome shotgun (WGS) entry which is preliminary data.</text>
</comment>
<name>A0A0V1H4T2_9BILA</name>
<proteinExistence type="predicted"/>
<dbReference type="Proteomes" id="UP000055024">
    <property type="component" value="Unassembled WGS sequence"/>
</dbReference>
<accession>A0A0V1H4T2</accession>
<dbReference type="EMBL" id="JYDP01000138">
    <property type="protein sequence ID" value="KRZ05473.1"/>
    <property type="molecule type" value="Genomic_DNA"/>
</dbReference>
<protein>
    <submittedName>
        <fullName evidence="1">Uncharacterized protein</fullName>
    </submittedName>
</protein>
<reference evidence="1 2" key="1">
    <citation type="submission" date="2015-01" db="EMBL/GenBank/DDBJ databases">
        <title>Evolution of Trichinella species and genotypes.</title>
        <authorList>
            <person name="Korhonen P.K."/>
            <person name="Edoardo P."/>
            <person name="Giuseppe L.R."/>
            <person name="Gasser R.B."/>
        </authorList>
    </citation>
    <scope>NUCLEOTIDE SEQUENCE [LARGE SCALE GENOMIC DNA]</scope>
    <source>
        <strain evidence="1">ISS1029</strain>
    </source>
</reference>
<evidence type="ECO:0000313" key="2">
    <source>
        <dbReference type="Proteomes" id="UP000055024"/>
    </source>
</evidence>
<evidence type="ECO:0000313" key="1">
    <source>
        <dbReference type="EMBL" id="KRZ05473.1"/>
    </source>
</evidence>
<keyword evidence="2" id="KW-1185">Reference proteome</keyword>